<feature type="region of interest" description="Disordered" evidence="1">
    <location>
        <begin position="182"/>
        <end position="216"/>
    </location>
</feature>
<evidence type="ECO:0000313" key="3">
    <source>
        <dbReference type="Proteomes" id="UP000815325"/>
    </source>
</evidence>
<gene>
    <name evidence="2" type="ORF">DUNSADRAFT_1163</name>
</gene>
<name>A0ABQ7GXG2_DUNSA</name>
<evidence type="ECO:0008006" key="4">
    <source>
        <dbReference type="Google" id="ProtNLM"/>
    </source>
</evidence>
<proteinExistence type="predicted"/>
<feature type="region of interest" description="Disordered" evidence="1">
    <location>
        <begin position="144"/>
        <end position="168"/>
    </location>
</feature>
<evidence type="ECO:0000313" key="2">
    <source>
        <dbReference type="EMBL" id="KAF5839289.1"/>
    </source>
</evidence>
<reference evidence="2" key="1">
    <citation type="submission" date="2017-08" db="EMBL/GenBank/DDBJ databases">
        <authorList>
            <person name="Polle J.E."/>
            <person name="Barry K."/>
            <person name="Cushman J."/>
            <person name="Schmutz J."/>
            <person name="Tran D."/>
            <person name="Hathwaick L.T."/>
            <person name="Yim W.C."/>
            <person name="Jenkins J."/>
            <person name="Mckie-Krisberg Z.M."/>
            <person name="Prochnik S."/>
            <person name="Lindquist E."/>
            <person name="Dockter R.B."/>
            <person name="Adam C."/>
            <person name="Molina H."/>
            <person name="Bunkerborg J."/>
            <person name="Jin E."/>
            <person name="Buchheim M."/>
            <person name="Magnuson J."/>
        </authorList>
    </citation>
    <scope>NUCLEOTIDE SEQUENCE</scope>
    <source>
        <strain evidence="2">CCAP 19/18</strain>
    </source>
</reference>
<accession>A0ABQ7GXG2</accession>
<comment type="caution">
    <text evidence="2">The sequence shown here is derived from an EMBL/GenBank/DDBJ whole genome shotgun (WGS) entry which is preliminary data.</text>
</comment>
<organism evidence="2 3">
    <name type="scientific">Dunaliella salina</name>
    <name type="common">Green alga</name>
    <name type="synonym">Protococcus salinus</name>
    <dbReference type="NCBI Taxonomy" id="3046"/>
    <lineage>
        <taxon>Eukaryota</taxon>
        <taxon>Viridiplantae</taxon>
        <taxon>Chlorophyta</taxon>
        <taxon>core chlorophytes</taxon>
        <taxon>Chlorophyceae</taxon>
        <taxon>CS clade</taxon>
        <taxon>Chlamydomonadales</taxon>
        <taxon>Dunaliellaceae</taxon>
        <taxon>Dunaliella</taxon>
    </lineage>
</organism>
<keyword evidence="3" id="KW-1185">Reference proteome</keyword>
<evidence type="ECO:0000256" key="1">
    <source>
        <dbReference type="SAM" id="MobiDB-lite"/>
    </source>
</evidence>
<dbReference type="Proteomes" id="UP000815325">
    <property type="component" value="Unassembled WGS sequence"/>
</dbReference>
<sequence length="216" mass="22911">MCTYLLLQVSALLHNYGSLEERLSSPAGADLTSCTLHDKAATKRASSKGLRSRTQSSPGEAGAPEDSAQPCRLLPKISAPQAGLGSLEGPLSFLADKDRVSCPYPSKALSLSHVGNGLLPAPPSEKRASSILKAHSTQLEVTEQHGHEGLSTPLSSTEPGHKGWRHWPWAGQSAIPSMADKTGLHTKKSASQISESTWRVGESAQRSMESAPQARE</sequence>
<feature type="region of interest" description="Disordered" evidence="1">
    <location>
        <begin position="42"/>
        <end position="69"/>
    </location>
</feature>
<protein>
    <recommendedName>
        <fullName evidence="4">Encoded protein</fullName>
    </recommendedName>
</protein>
<dbReference type="EMBL" id="MU069548">
    <property type="protein sequence ID" value="KAF5839289.1"/>
    <property type="molecule type" value="Genomic_DNA"/>
</dbReference>